<proteinExistence type="predicted"/>
<name>A0ABU9DTA9_9BACL</name>
<keyword evidence="2" id="KW-1185">Reference proteome</keyword>
<organism evidence="1 2">
    <name type="scientific">Paenibacillus filicis</name>
    <dbReference type="NCBI Taxonomy" id="669464"/>
    <lineage>
        <taxon>Bacteria</taxon>
        <taxon>Bacillati</taxon>
        <taxon>Bacillota</taxon>
        <taxon>Bacilli</taxon>
        <taxon>Bacillales</taxon>
        <taxon>Paenibacillaceae</taxon>
        <taxon>Paenibacillus</taxon>
    </lineage>
</organism>
<protein>
    <submittedName>
        <fullName evidence="1">Uncharacterized protein</fullName>
    </submittedName>
</protein>
<gene>
    <name evidence="1" type="ORF">WMW72_29875</name>
</gene>
<sequence>MIAPVGSVFRTYETHAQWVAFDRAQQSRTSPVSRITRAVFPDSTMAGHRFDRFAKQTAADLADIAAKNEQTKQTAETARHSLSAGPEASVKAAKQLAQGYNDVVTALGDAGAMLRSTARKFSSKLPFDQLAELGFERQPDDTIVLNPETFAKRTAERPQETTEALAGFADRLAEASSTMRTMTAAQLLETRNTALRGLGGYTVTPGGRLGSYLPLPMTGTLLDTYM</sequence>
<dbReference type="Proteomes" id="UP001469365">
    <property type="component" value="Unassembled WGS sequence"/>
</dbReference>
<accession>A0ABU9DTA9</accession>
<comment type="caution">
    <text evidence="1">The sequence shown here is derived from an EMBL/GenBank/DDBJ whole genome shotgun (WGS) entry which is preliminary data.</text>
</comment>
<dbReference type="RefSeq" id="WP_341419236.1">
    <property type="nucleotide sequence ID" value="NZ_JBBPCC010000026.1"/>
</dbReference>
<dbReference type="EMBL" id="JBBPCC010000026">
    <property type="protein sequence ID" value="MEK8132114.1"/>
    <property type="molecule type" value="Genomic_DNA"/>
</dbReference>
<evidence type="ECO:0000313" key="2">
    <source>
        <dbReference type="Proteomes" id="UP001469365"/>
    </source>
</evidence>
<reference evidence="1 2" key="1">
    <citation type="submission" date="2024-04" db="EMBL/GenBank/DDBJ databases">
        <title>draft genome sequnece of Paenibacillus filicis.</title>
        <authorList>
            <person name="Kim D.-U."/>
        </authorList>
    </citation>
    <scope>NUCLEOTIDE SEQUENCE [LARGE SCALE GENOMIC DNA]</scope>
    <source>
        <strain evidence="1 2">KACC14197</strain>
    </source>
</reference>
<evidence type="ECO:0000313" key="1">
    <source>
        <dbReference type="EMBL" id="MEK8132114.1"/>
    </source>
</evidence>